<dbReference type="EMBL" id="JANVFT010000035">
    <property type="protein sequence ID" value="KAJ4493287.1"/>
    <property type="molecule type" value="Genomic_DNA"/>
</dbReference>
<name>A0ABQ8VJ51_9AGAR</name>
<evidence type="ECO:0000313" key="2">
    <source>
        <dbReference type="EMBL" id="KAJ4493287.1"/>
    </source>
</evidence>
<dbReference type="Proteomes" id="UP001150217">
    <property type="component" value="Unassembled WGS sequence"/>
</dbReference>
<protein>
    <recommendedName>
        <fullName evidence="4">F-box domain-containing protein</fullName>
    </recommendedName>
</protein>
<evidence type="ECO:0008006" key="4">
    <source>
        <dbReference type="Google" id="ProtNLM"/>
    </source>
</evidence>
<gene>
    <name evidence="2" type="ORF">C8R41DRAFT_980970</name>
</gene>
<evidence type="ECO:0000313" key="3">
    <source>
        <dbReference type="Proteomes" id="UP001150217"/>
    </source>
</evidence>
<feature type="region of interest" description="Disordered" evidence="1">
    <location>
        <begin position="426"/>
        <end position="445"/>
    </location>
</feature>
<keyword evidence="3" id="KW-1185">Reference proteome</keyword>
<sequence>MEQPVPLPRELSDLIPTDIYELIISFLNHDPVTLKFCSLTCKSWLWLSWKTLFQSRTIHIHRKNIDDFLKLINLNAHTITIIRFVQHLHIEQGGSKRLPVSWQLPWGIQESGDYEIFQFDDFLHLFIGLTAVRTLKLGWIRCDTSKSTSDALRSNFGSVTTLDLDSVILSSSDHFFDILGAFPLLSSLSLTGVLFNGGRLYDGLDNWDELDARRTVLKYTPPPPSGLHELYTNVTEDVSEFLFSWMTYHDIPLPMRSLSTGLFSESSNAALSKFLFHSGSTLENIMIRDAHESTALDLSPCVNLRTLEIGCVDLQSSSLDERELGSETFVTNILRTVASDNVEYLKIVLAISGYEDAHVQIHAFDWRGLISILEQSQFEDILVEISVSGYETDVEQALSEVVRFFLEICLIFTVVTTIQAFPTTSSLHGPTARSPTVFRGRSYKNPRQDFDTCPRDILLNKAILGRAQRFKSTQKKRDEVLLRAVARDEGTHIALADEHVSTSST</sequence>
<dbReference type="SUPFAM" id="SSF81383">
    <property type="entry name" value="F-box domain"/>
    <property type="match status" value="1"/>
</dbReference>
<dbReference type="InterPro" id="IPR036047">
    <property type="entry name" value="F-box-like_dom_sf"/>
</dbReference>
<accession>A0ABQ8VJ51</accession>
<evidence type="ECO:0000256" key="1">
    <source>
        <dbReference type="SAM" id="MobiDB-lite"/>
    </source>
</evidence>
<proteinExistence type="predicted"/>
<reference evidence="2" key="1">
    <citation type="submission" date="2022-08" db="EMBL/GenBank/DDBJ databases">
        <title>A Global Phylogenomic Analysis of the Shiitake Genus Lentinula.</title>
        <authorList>
            <consortium name="DOE Joint Genome Institute"/>
            <person name="Sierra-Patev S."/>
            <person name="Min B."/>
            <person name="Naranjo-Ortiz M."/>
            <person name="Looney B."/>
            <person name="Konkel Z."/>
            <person name="Slot J.C."/>
            <person name="Sakamoto Y."/>
            <person name="Steenwyk J.L."/>
            <person name="Rokas A."/>
            <person name="Carro J."/>
            <person name="Camarero S."/>
            <person name="Ferreira P."/>
            <person name="Molpeceres G."/>
            <person name="Ruiz-Duenas F.J."/>
            <person name="Serrano A."/>
            <person name="Henrissat B."/>
            <person name="Drula E."/>
            <person name="Hughes K.W."/>
            <person name="Mata J.L."/>
            <person name="Ishikawa N.K."/>
            <person name="Vargas-Isla R."/>
            <person name="Ushijima S."/>
            <person name="Smith C.A."/>
            <person name="Ahrendt S."/>
            <person name="Andreopoulos W."/>
            <person name="He G."/>
            <person name="Labutti K."/>
            <person name="Lipzen A."/>
            <person name="Ng V."/>
            <person name="Riley R."/>
            <person name="Sandor L."/>
            <person name="Barry K."/>
            <person name="Martinez A.T."/>
            <person name="Xiao Y."/>
            <person name="Gibbons J.G."/>
            <person name="Terashima K."/>
            <person name="Grigoriev I.V."/>
            <person name="Hibbett D.S."/>
        </authorList>
    </citation>
    <scope>NUCLEOTIDE SEQUENCE</scope>
    <source>
        <strain evidence="2">RHP3577 ss4</strain>
    </source>
</reference>
<organism evidence="2 3">
    <name type="scientific">Lentinula lateritia</name>
    <dbReference type="NCBI Taxonomy" id="40482"/>
    <lineage>
        <taxon>Eukaryota</taxon>
        <taxon>Fungi</taxon>
        <taxon>Dikarya</taxon>
        <taxon>Basidiomycota</taxon>
        <taxon>Agaricomycotina</taxon>
        <taxon>Agaricomycetes</taxon>
        <taxon>Agaricomycetidae</taxon>
        <taxon>Agaricales</taxon>
        <taxon>Marasmiineae</taxon>
        <taxon>Omphalotaceae</taxon>
        <taxon>Lentinula</taxon>
    </lineage>
</organism>
<comment type="caution">
    <text evidence="2">The sequence shown here is derived from an EMBL/GenBank/DDBJ whole genome shotgun (WGS) entry which is preliminary data.</text>
</comment>